<dbReference type="PROSITE" id="PS51257">
    <property type="entry name" value="PROKAR_LIPOPROTEIN"/>
    <property type="match status" value="1"/>
</dbReference>
<proteinExistence type="predicted"/>
<evidence type="ECO:0000313" key="2">
    <source>
        <dbReference type="Proteomes" id="UP000638570"/>
    </source>
</evidence>
<name>A0ABS1QRI0_9GAMM</name>
<sequence length="186" mass="20035">MKRIGSYLTLAVLAGCAQYAPQETASYTPAACVGSAALPAAVAGQFDAIEDPVLLQQALGEPEQGKLCQGQVYRSKADTQVEIFRAWNSTNPNSQYGQWWAFNKPSGPVAQYRADYEICYQWSPLDKLASCTLKAGSRVVVGTGQSAKCSEYLTYPVSETQQIFIVDAADAVADCSISDGMLSWNP</sequence>
<dbReference type="RefSeq" id="WP_202084194.1">
    <property type="nucleotide sequence ID" value="NZ_JAERTZ010000018.1"/>
</dbReference>
<gene>
    <name evidence="1" type="ORF">JKV55_08615</name>
</gene>
<keyword evidence="2" id="KW-1185">Reference proteome</keyword>
<accession>A0ABS1QRI0</accession>
<dbReference type="Proteomes" id="UP000638570">
    <property type="component" value="Unassembled WGS sequence"/>
</dbReference>
<evidence type="ECO:0008006" key="3">
    <source>
        <dbReference type="Google" id="ProtNLM"/>
    </source>
</evidence>
<evidence type="ECO:0000313" key="1">
    <source>
        <dbReference type="EMBL" id="MBL1377391.1"/>
    </source>
</evidence>
<dbReference type="EMBL" id="JAERTZ010000018">
    <property type="protein sequence ID" value="MBL1377391.1"/>
    <property type="molecule type" value="Genomic_DNA"/>
</dbReference>
<comment type="caution">
    <text evidence="1">The sequence shown here is derived from an EMBL/GenBank/DDBJ whole genome shotgun (WGS) entry which is preliminary data.</text>
</comment>
<protein>
    <recommendedName>
        <fullName evidence="3">Lipoprotein</fullName>
    </recommendedName>
</protein>
<reference evidence="2" key="1">
    <citation type="submission" date="2021-01" db="EMBL/GenBank/DDBJ databases">
        <title>Genome public.</title>
        <authorList>
            <person name="Liu C."/>
            <person name="Sun Q."/>
        </authorList>
    </citation>
    <scope>NUCLEOTIDE SEQUENCE [LARGE SCALE GENOMIC DNA]</scope>
    <source>
        <strain evidence="2">CGMCC 1.18722</strain>
    </source>
</reference>
<organism evidence="1 2">
    <name type="scientific">Zobellella iuensis</name>
    <dbReference type="NCBI Taxonomy" id="2803811"/>
    <lineage>
        <taxon>Bacteria</taxon>
        <taxon>Pseudomonadati</taxon>
        <taxon>Pseudomonadota</taxon>
        <taxon>Gammaproteobacteria</taxon>
        <taxon>Aeromonadales</taxon>
        <taxon>Aeromonadaceae</taxon>
        <taxon>Zobellella</taxon>
    </lineage>
</organism>